<feature type="compositionally biased region" description="Basic residues" evidence="2">
    <location>
        <begin position="190"/>
        <end position="208"/>
    </location>
</feature>
<gene>
    <name evidence="3" type="ORF">FC81_GL000615</name>
</gene>
<dbReference type="Gene3D" id="3.50.4.20">
    <property type="match status" value="1"/>
</dbReference>
<feature type="compositionally biased region" description="Basic and acidic residues" evidence="2">
    <location>
        <begin position="167"/>
        <end position="177"/>
    </location>
</feature>
<dbReference type="Pfam" id="PF06265">
    <property type="entry name" value="YutD-like"/>
    <property type="match status" value="1"/>
</dbReference>
<evidence type="ECO:0000256" key="2">
    <source>
        <dbReference type="SAM" id="MobiDB-lite"/>
    </source>
</evidence>
<dbReference type="Proteomes" id="UP000051621">
    <property type="component" value="Unassembled WGS sequence"/>
</dbReference>
<feature type="disulfide bond" evidence="1">
    <location>
        <begin position="110"/>
        <end position="114"/>
    </location>
</feature>
<evidence type="ECO:0008006" key="5">
    <source>
        <dbReference type="Google" id="ProtNLM"/>
    </source>
</evidence>
<proteinExistence type="predicted"/>
<keyword evidence="1" id="KW-1015">Disulfide bond</keyword>
<evidence type="ECO:0000313" key="3">
    <source>
        <dbReference type="EMBL" id="KRL02727.1"/>
    </source>
</evidence>
<comment type="caution">
    <text evidence="3">The sequence shown here is derived from an EMBL/GenBank/DDBJ whole genome shotgun (WGS) entry which is preliminary data.</text>
</comment>
<feature type="compositionally biased region" description="Basic residues" evidence="2">
    <location>
        <begin position="135"/>
        <end position="166"/>
    </location>
</feature>
<organism evidence="3 4">
    <name type="scientific">Liquorilactobacillus capillatus DSM 19910</name>
    <dbReference type="NCBI Taxonomy" id="1423731"/>
    <lineage>
        <taxon>Bacteria</taxon>
        <taxon>Bacillati</taxon>
        <taxon>Bacillota</taxon>
        <taxon>Bacilli</taxon>
        <taxon>Lactobacillales</taxon>
        <taxon>Lactobacillaceae</taxon>
        <taxon>Liquorilactobacillus</taxon>
    </lineage>
</organism>
<dbReference type="InterPro" id="IPR038141">
    <property type="entry name" value="YutD-like_sf"/>
</dbReference>
<dbReference type="EMBL" id="AZEF01000010">
    <property type="protein sequence ID" value="KRL02727.1"/>
    <property type="molecule type" value="Genomic_DNA"/>
</dbReference>
<evidence type="ECO:0000256" key="1">
    <source>
        <dbReference type="PIRSR" id="PIRSR012565-1"/>
    </source>
</evidence>
<dbReference type="PATRIC" id="fig|1423731.3.peg.629"/>
<dbReference type="OrthoDB" id="1650379at2"/>
<keyword evidence="4" id="KW-1185">Reference proteome</keyword>
<dbReference type="RefSeq" id="WP_057742743.1">
    <property type="nucleotide sequence ID" value="NZ_AZEF01000010.1"/>
</dbReference>
<dbReference type="AlphaFoldDB" id="A0A0R1M3V2"/>
<name>A0A0R1M3V2_9LACO</name>
<reference evidence="3 4" key="1">
    <citation type="journal article" date="2015" name="Genome Announc.">
        <title>Expanding the biotechnology potential of lactobacilli through comparative genomics of 213 strains and associated genera.</title>
        <authorList>
            <person name="Sun Z."/>
            <person name="Harris H.M."/>
            <person name="McCann A."/>
            <person name="Guo C."/>
            <person name="Argimon S."/>
            <person name="Zhang W."/>
            <person name="Yang X."/>
            <person name="Jeffery I.B."/>
            <person name="Cooney J.C."/>
            <person name="Kagawa T.F."/>
            <person name="Liu W."/>
            <person name="Song Y."/>
            <person name="Salvetti E."/>
            <person name="Wrobel A."/>
            <person name="Rasinkangas P."/>
            <person name="Parkhill J."/>
            <person name="Rea M.C."/>
            <person name="O'Sullivan O."/>
            <person name="Ritari J."/>
            <person name="Douillard F.P."/>
            <person name="Paul Ross R."/>
            <person name="Yang R."/>
            <person name="Briner A.E."/>
            <person name="Felis G.E."/>
            <person name="de Vos W.M."/>
            <person name="Barrangou R."/>
            <person name="Klaenhammer T.R."/>
            <person name="Caufield P.W."/>
            <person name="Cui Y."/>
            <person name="Zhang H."/>
            <person name="O'Toole P.W."/>
        </authorList>
    </citation>
    <scope>NUCLEOTIDE SEQUENCE [LARGE SCALE GENOMIC DNA]</scope>
    <source>
        <strain evidence="3 4">DSM 19910</strain>
    </source>
</reference>
<evidence type="ECO:0000313" key="4">
    <source>
        <dbReference type="Proteomes" id="UP000051621"/>
    </source>
</evidence>
<dbReference type="PIRSF" id="PIRSF012565">
    <property type="entry name" value="DUF1027"/>
    <property type="match status" value="1"/>
</dbReference>
<accession>A0A0R1M3V2</accession>
<sequence length="208" mass="24834">MNSEKKERREAQLAKKAETLKAYASDIKMKNELELTIDGHPYILVKNVRNGFEIEKLKERFSQILTKYDYIVGDWGYDQLRLHGFYADDNNRGFPSQNIAHLDDYLYEYCNFGCAYFILHNLDVQKAVRPTNDKKKLHKRSVSKHSEKKRSFVKKNNNKKSVKKKHNSEEKRFEIHKKQVKKQVTNNKPLRNKSIKKKRFTIRQKNKK</sequence>
<protein>
    <recommendedName>
        <fullName evidence="5">Transcriptional regulator</fullName>
    </recommendedName>
</protein>
<dbReference type="STRING" id="1423731.FC81_GL000615"/>
<dbReference type="InterPro" id="IPR009370">
    <property type="entry name" value="YutD-like"/>
</dbReference>
<feature type="region of interest" description="Disordered" evidence="2">
    <location>
        <begin position="130"/>
        <end position="208"/>
    </location>
</feature>